<accession>A0A8S2WBK9</accession>
<dbReference type="EMBL" id="CAJOBA010081521">
    <property type="protein sequence ID" value="CAF4443889.1"/>
    <property type="molecule type" value="Genomic_DNA"/>
</dbReference>
<name>A0A8S2WBK9_9BILA</name>
<evidence type="ECO:0000313" key="2">
    <source>
        <dbReference type="EMBL" id="CAF4443889.1"/>
    </source>
</evidence>
<dbReference type="AlphaFoldDB" id="A0A8S2WBK9"/>
<evidence type="ECO:0000256" key="1">
    <source>
        <dbReference type="SAM" id="MobiDB-lite"/>
    </source>
</evidence>
<sequence>VLRREAPEQPVGGMDMRHRGVKALG</sequence>
<organism evidence="2 3">
    <name type="scientific">Didymodactylos carnosus</name>
    <dbReference type="NCBI Taxonomy" id="1234261"/>
    <lineage>
        <taxon>Eukaryota</taxon>
        <taxon>Metazoa</taxon>
        <taxon>Spiralia</taxon>
        <taxon>Gnathifera</taxon>
        <taxon>Rotifera</taxon>
        <taxon>Eurotatoria</taxon>
        <taxon>Bdelloidea</taxon>
        <taxon>Philodinida</taxon>
        <taxon>Philodinidae</taxon>
        <taxon>Didymodactylos</taxon>
    </lineage>
</organism>
<feature type="region of interest" description="Disordered" evidence="1">
    <location>
        <begin position="1"/>
        <end position="25"/>
    </location>
</feature>
<gene>
    <name evidence="2" type="ORF">TMI583_LOCUS45512</name>
</gene>
<protein>
    <submittedName>
        <fullName evidence="2">Uncharacterized protein</fullName>
    </submittedName>
</protein>
<comment type="caution">
    <text evidence="2">The sequence shown here is derived from an EMBL/GenBank/DDBJ whole genome shotgun (WGS) entry which is preliminary data.</text>
</comment>
<dbReference type="Proteomes" id="UP000682733">
    <property type="component" value="Unassembled WGS sequence"/>
</dbReference>
<feature type="non-terminal residue" evidence="2">
    <location>
        <position position="1"/>
    </location>
</feature>
<proteinExistence type="predicted"/>
<reference evidence="2" key="1">
    <citation type="submission" date="2021-02" db="EMBL/GenBank/DDBJ databases">
        <authorList>
            <person name="Nowell W R."/>
        </authorList>
    </citation>
    <scope>NUCLEOTIDE SEQUENCE</scope>
</reference>
<evidence type="ECO:0000313" key="3">
    <source>
        <dbReference type="Proteomes" id="UP000682733"/>
    </source>
</evidence>